<feature type="domain" description="Folate receptor-like" evidence="5">
    <location>
        <begin position="42"/>
        <end position="217"/>
    </location>
</feature>
<evidence type="ECO:0000256" key="3">
    <source>
        <dbReference type="ARBA" id="ARBA00023157"/>
    </source>
</evidence>
<reference evidence="7" key="1">
    <citation type="submission" date="2025-08" db="UniProtKB">
        <authorList>
            <consortium name="RefSeq"/>
        </authorList>
    </citation>
    <scope>IDENTIFICATION</scope>
    <source>
        <tissue evidence="7">Liver</tissue>
    </source>
</reference>
<dbReference type="RefSeq" id="XP_040613609.1">
    <property type="nucleotide sequence ID" value="XM_040757675.1"/>
</dbReference>
<keyword evidence="6" id="KW-1185">Reference proteome</keyword>
<feature type="chain" id="PRO_5045789872" evidence="4">
    <location>
        <begin position="34"/>
        <end position="265"/>
    </location>
</feature>
<dbReference type="InterPro" id="IPR004269">
    <property type="entry name" value="Folate_rcpt"/>
</dbReference>
<name>A0ABM2YFP8_MESAU</name>
<keyword evidence="2 4" id="KW-0732">Signal</keyword>
<dbReference type="GeneID" id="121144280"/>
<accession>A0ABM2YFP8</accession>
<feature type="signal peptide" evidence="4">
    <location>
        <begin position="1"/>
        <end position="33"/>
    </location>
</feature>
<sequence>MCSQKLRTFRQKDMAWKWTPLLLLVCMFTTVSARDRTDLFNVCMDAKHHKTKPGPEDKLHDQCSPWKRNACCSVNTSQEIHKDNSRLYNFNWDHCGKMTPTCKRHFIRDTCLYECSPNLGPWIRQVDQSWRKERFLDVPLCKEDCQEWWEACRTSSTCKTDWHKGWDWTSGINKCPDTTACRTFQYYFPTPASLCEGLWSHSYKVSNYSRGSGRCIQMWFDSTQGNPNEEVVKFYAALVTAGAVSHSVALLVPSLVPVLSLWLLD</sequence>
<evidence type="ECO:0000256" key="2">
    <source>
        <dbReference type="ARBA" id="ARBA00022729"/>
    </source>
</evidence>
<evidence type="ECO:0000256" key="4">
    <source>
        <dbReference type="SAM" id="SignalP"/>
    </source>
</evidence>
<dbReference type="InterPro" id="IPR018143">
    <property type="entry name" value="Folate_rcpt-like"/>
</dbReference>
<evidence type="ECO:0000313" key="7">
    <source>
        <dbReference type="RefSeq" id="XP_040613609.1"/>
    </source>
</evidence>
<dbReference type="Proteomes" id="UP000886700">
    <property type="component" value="Unplaced"/>
</dbReference>
<evidence type="ECO:0000259" key="5">
    <source>
        <dbReference type="Pfam" id="PF03024"/>
    </source>
</evidence>
<evidence type="ECO:0000256" key="1">
    <source>
        <dbReference type="ARBA" id="ARBA00007932"/>
    </source>
</evidence>
<evidence type="ECO:0000313" key="6">
    <source>
        <dbReference type="Proteomes" id="UP000886700"/>
    </source>
</evidence>
<dbReference type="PANTHER" id="PTHR10517">
    <property type="entry name" value="FOLATE RECEPTOR"/>
    <property type="match status" value="1"/>
</dbReference>
<gene>
    <name evidence="7" type="primary">LOC121144280</name>
</gene>
<dbReference type="PANTHER" id="PTHR10517:SF8">
    <property type="entry name" value="FOLATE RECEPTOR BETA"/>
    <property type="match status" value="1"/>
</dbReference>
<keyword evidence="3" id="KW-1015">Disulfide bond</keyword>
<dbReference type="Pfam" id="PF03024">
    <property type="entry name" value="Folate_rec"/>
    <property type="match status" value="1"/>
</dbReference>
<protein>
    <submittedName>
        <fullName evidence="7">Folate receptor beta-like isoform X1</fullName>
    </submittedName>
</protein>
<organism evidence="6 7">
    <name type="scientific">Mesocricetus auratus</name>
    <name type="common">Golden hamster</name>
    <dbReference type="NCBI Taxonomy" id="10036"/>
    <lineage>
        <taxon>Eukaryota</taxon>
        <taxon>Metazoa</taxon>
        <taxon>Chordata</taxon>
        <taxon>Craniata</taxon>
        <taxon>Vertebrata</taxon>
        <taxon>Euteleostomi</taxon>
        <taxon>Mammalia</taxon>
        <taxon>Eutheria</taxon>
        <taxon>Euarchontoglires</taxon>
        <taxon>Glires</taxon>
        <taxon>Rodentia</taxon>
        <taxon>Myomorpha</taxon>
        <taxon>Muroidea</taxon>
        <taxon>Cricetidae</taxon>
        <taxon>Cricetinae</taxon>
        <taxon>Mesocricetus</taxon>
    </lineage>
</organism>
<comment type="similarity">
    <text evidence="1">Belongs to the folate receptor family.</text>
</comment>
<proteinExistence type="inferred from homology"/>